<dbReference type="AlphaFoldDB" id="A0A3N3ZSX9"/>
<feature type="domain" description="NIF system FeS cluster assembly NifU C-terminal" evidence="2">
    <location>
        <begin position="124"/>
        <end position="183"/>
    </location>
</feature>
<dbReference type="InterPro" id="IPR001075">
    <property type="entry name" value="NIF_FeS_clus_asmbl_NifU_C"/>
</dbReference>
<evidence type="ECO:0000256" key="1">
    <source>
        <dbReference type="ARBA" id="ARBA00049958"/>
    </source>
</evidence>
<evidence type="ECO:0000313" key="3">
    <source>
        <dbReference type="EMBL" id="ROZ62838.1"/>
    </source>
</evidence>
<dbReference type="GO" id="GO:0005506">
    <property type="term" value="F:iron ion binding"/>
    <property type="evidence" value="ECO:0007669"/>
    <property type="project" value="InterPro"/>
</dbReference>
<dbReference type="Gene3D" id="3.30.300.130">
    <property type="entry name" value="Fe-S cluster assembly (FSCA)"/>
    <property type="match status" value="1"/>
</dbReference>
<dbReference type="EMBL" id="RKMF01000010">
    <property type="protein sequence ID" value="ROZ62838.1"/>
    <property type="molecule type" value="Genomic_DNA"/>
</dbReference>
<dbReference type="GO" id="GO:0051536">
    <property type="term" value="F:iron-sulfur cluster binding"/>
    <property type="evidence" value="ECO:0007669"/>
    <property type="project" value="InterPro"/>
</dbReference>
<gene>
    <name evidence="3" type="ORF">EDL96_08670</name>
</gene>
<organism evidence="3 4">
    <name type="scientific">Kocuria soli</name>
    <dbReference type="NCBI Taxonomy" id="2485125"/>
    <lineage>
        <taxon>Bacteria</taxon>
        <taxon>Bacillati</taxon>
        <taxon>Actinomycetota</taxon>
        <taxon>Actinomycetes</taxon>
        <taxon>Micrococcales</taxon>
        <taxon>Micrococcaceae</taxon>
        <taxon>Kocuria</taxon>
    </lineage>
</organism>
<sequence>MDDQDLNAVALHPELTQDPRELRWVVSTCPRDLHHAATHPDGPLSGLVRDGLLSDIDGGPGWITTSVADPGTWRDVVGEVRRAVRATAAAVQAEGVLPVGSGSGGGEVRCPIPDDELALLAASLLQEHIAPIAGAHGGRISIRKVTGGVVTVDLVGACHGCPAAVFTLKQRFEAVLQRTAPGARVIEA</sequence>
<name>A0A3N3ZSX9_9MICC</name>
<evidence type="ECO:0000313" key="4">
    <source>
        <dbReference type="Proteomes" id="UP000270616"/>
    </source>
</evidence>
<dbReference type="RefSeq" id="WP_123825399.1">
    <property type="nucleotide sequence ID" value="NZ_RKMF01000010.1"/>
</dbReference>
<dbReference type="SUPFAM" id="SSF117916">
    <property type="entry name" value="Fe-S cluster assembly (FSCA) domain-like"/>
    <property type="match status" value="1"/>
</dbReference>
<protein>
    <submittedName>
        <fullName evidence="3">NifU family protein</fullName>
    </submittedName>
</protein>
<comment type="caution">
    <text evidence="3">The sequence shown here is derived from an EMBL/GenBank/DDBJ whole genome shotgun (WGS) entry which is preliminary data.</text>
</comment>
<keyword evidence="4" id="KW-1185">Reference proteome</keyword>
<dbReference type="Proteomes" id="UP000270616">
    <property type="component" value="Unassembled WGS sequence"/>
</dbReference>
<comment type="function">
    <text evidence="1">May be involved in the formation or repair of [Fe-S] clusters present in iron-sulfur proteins.</text>
</comment>
<accession>A0A3N3ZSX9</accession>
<reference evidence="3 4" key="1">
    <citation type="submission" date="2018-10" db="EMBL/GenBank/DDBJ databases">
        <title>Kocuria sp. M5W7-7, whole genome shotgun sequence.</title>
        <authorList>
            <person name="Tuo L."/>
        </authorList>
    </citation>
    <scope>NUCLEOTIDE SEQUENCE [LARGE SCALE GENOMIC DNA]</scope>
    <source>
        <strain evidence="3 4">M5W7-7</strain>
    </source>
</reference>
<proteinExistence type="predicted"/>
<dbReference type="GO" id="GO:0016226">
    <property type="term" value="P:iron-sulfur cluster assembly"/>
    <property type="evidence" value="ECO:0007669"/>
    <property type="project" value="InterPro"/>
</dbReference>
<dbReference type="Pfam" id="PF01106">
    <property type="entry name" value="NifU"/>
    <property type="match status" value="1"/>
</dbReference>
<dbReference type="InterPro" id="IPR034904">
    <property type="entry name" value="FSCA_dom_sf"/>
</dbReference>
<evidence type="ECO:0000259" key="2">
    <source>
        <dbReference type="Pfam" id="PF01106"/>
    </source>
</evidence>
<dbReference type="OrthoDB" id="9798220at2"/>